<evidence type="ECO:0000313" key="1">
    <source>
        <dbReference type="EMBL" id="KAG6476619.1"/>
    </source>
</evidence>
<organism evidence="1 2">
    <name type="scientific">Zingiber officinale</name>
    <name type="common">Ginger</name>
    <name type="synonym">Amomum zingiber</name>
    <dbReference type="NCBI Taxonomy" id="94328"/>
    <lineage>
        <taxon>Eukaryota</taxon>
        <taxon>Viridiplantae</taxon>
        <taxon>Streptophyta</taxon>
        <taxon>Embryophyta</taxon>
        <taxon>Tracheophyta</taxon>
        <taxon>Spermatophyta</taxon>
        <taxon>Magnoliopsida</taxon>
        <taxon>Liliopsida</taxon>
        <taxon>Zingiberales</taxon>
        <taxon>Zingiberaceae</taxon>
        <taxon>Zingiber</taxon>
    </lineage>
</organism>
<dbReference type="EMBL" id="JACMSC010000018">
    <property type="protein sequence ID" value="KAG6476619.1"/>
    <property type="molecule type" value="Genomic_DNA"/>
</dbReference>
<accession>A0A8J5EXM4</accession>
<protein>
    <submittedName>
        <fullName evidence="1">Uncharacterized protein</fullName>
    </submittedName>
</protein>
<name>A0A8J5EXM4_ZINOF</name>
<sequence length="85" mass="9552">MRAPASRSSSGLGFLEDFQPNHGLQLNHQPSNWSCLWIQTSPDTCKIEWFHFSVLVSKSILRANVIVPTASATFVTPKHLEIMNE</sequence>
<dbReference type="AlphaFoldDB" id="A0A8J5EXM4"/>
<evidence type="ECO:0000313" key="2">
    <source>
        <dbReference type="Proteomes" id="UP000734854"/>
    </source>
</evidence>
<dbReference type="Proteomes" id="UP000734854">
    <property type="component" value="Unassembled WGS sequence"/>
</dbReference>
<gene>
    <name evidence="1" type="ORF">ZIOFF_065864</name>
</gene>
<reference evidence="1 2" key="1">
    <citation type="submission" date="2020-08" db="EMBL/GenBank/DDBJ databases">
        <title>Plant Genome Project.</title>
        <authorList>
            <person name="Zhang R.-G."/>
        </authorList>
    </citation>
    <scope>NUCLEOTIDE SEQUENCE [LARGE SCALE GENOMIC DNA]</scope>
    <source>
        <tissue evidence="1">Rhizome</tissue>
    </source>
</reference>
<proteinExistence type="predicted"/>
<comment type="caution">
    <text evidence="1">The sequence shown here is derived from an EMBL/GenBank/DDBJ whole genome shotgun (WGS) entry which is preliminary data.</text>
</comment>
<keyword evidence="2" id="KW-1185">Reference proteome</keyword>